<keyword evidence="8 13" id="KW-0472">Membrane</keyword>
<dbReference type="AlphaFoldDB" id="A0AAE4U1J4"/>
<keyword evidence="6 13" id="KW-1133">Transmembrane helix</keyword>
<evidence type="ECO:0000256" key="13">
    <source>
        <dbReference type="SAM" id="Phobius"/>
    </source>
</evidence>
<dbReference type="InterPro" id="IPR050324">
    <property type="entry name" value="CDP-alcohol_PTase-I"/>
</dbReference>
<comment type="caution">
    <text evidence="14">The sequence shown here is derived from an EMBL/GenBank/DDBJ whole genome shotgun (WGS) entry which is preliminary data.</text>
</comment>
<keyword evidence="5 13" id="KW-0812">Transmembrane</keyword>
<evidence type="ECO:0000256" key="5">
    <source>
        <dbReference type="ARBA" id="ARBA00022692"/>
    </source>
</evidence>
<keyword evidence="9" id="KW-0594">Phospholipid biosynthesis</keyword>
<evidence type="ECO:0000256" key="4">
    <source>
        <dbReference type="ARBA" id="ARBA00022679"/>
    </source>
</evidence>
<dbReference type="GeneID" id="77170993"/>
<dbReference type="InterPro" id="IPR043130">
    <property type="entry name" value="CDP-OH_PTrfase_TM_dom"/>
</dbReference>
<dbReference type="GO" id="GO:0016780">
    <property type="term" value="F:phosphotransferase activity, for other substituted phosphate groups"/>
    <property type="evidence" value="ECO:0007669"/>
    <property type="project" value="InterPro"/>
</dbReference>
<feature type="transmembrane region" description="Helical" evidence="13">
    <location>
        <begin position="157"/>
        <end position="180"/>
    </location>
</feature>
<dbReference type="Gene3D" id="1.20.120.1760">
    <property type="match status" value="1"/>
</dbReference>
<sequence length="390" mass="41649">MNPPAANSSDGHSGLRAGGPGIRRPTRPSTTRNPTARSARRQAQAHAPTPAAPREPERRRVRREAQAGRIIIPSSLTILAICAGLTAMRAATTGDIDAAMGLLVAAAFLDGIDGRVARLMGATSRIGAEIDSLADAINFGVVPAMIVYFHLLEGQDLGWALALVYCCAVVLRLARFNTLLDDEEAPGYTRDFFVGVPAPAAAIAALLPIGLAQQFGEGWWTSLPAVGGWLVLVAFLAVSRVPTASLKTASIPPRAVAGLLVLVAVGAALLLTYPYVLMMIAILGYAIHIPFAWRSRRWVASRPEYWEERPAERRAQRKASKTEPDGRRRRPVLKSQRRLGLNRPTGTPAIAHQPTDHQPADRPTEDDTADRNAATAGAGPVAAEAESETE</sequence>
<evidence type="ECO:0000256" key="12">
    <source>
        <dbReference type="SAM" id="MobiDB-lite"/>
    </source>
</evidence>
<dbReference type="Pfam" id="PF01066">
    <property type="entry name" value="CDP-OH_P_transf"/>
    <property type="match status" value="1"/>
</dbReference>
<dbReference type="EMBL" id="JAWLKH010000023">
    <property type="protein sequence ID" value="MDV6313879.1"/>
    <property type="molecule type" value="Genomic_DNA"/>
</dbReference>
<evidence type="ECO:0000256" key="10">
    <source>
        <dbReference type="ARBA" id="ARBA00023264"/>
    </source>
</evidence>
<feature type="transmembrane region" description="Helical" evidence="13">
    <location>
        <begin position="192"/>
        <end position="212"/>
    </location>
</feature>
<comment type="subcellular location">
    <subcellularLocation>
        <location evidence="1">Membrane</location>
        <topology evidence="1">Multi-pass membrane protein</topology>
    </subcellularLocation>
</comment>
<evidence type="ECO:0000256" key="7">
    <source>
        <dbReference type="ARBA" id="ARBA00023098"/>
    </source>
</evidence>
<reference evidence="14" key="1">
    <citation type="submission" date="2023-10" db="EMBL/GenBank/DDBJ databases">
        <title>Development of a sustainable strategy for remediation of hydrocarbon-contaminated territories based on the waste exchange concept.</title>
        <authorList>
            <person name="Krivoruchko A."/>
        </authorList>
    </citation>
    <scope>NUCLEOTIDE SEQUENCE</scope>
    <source>
        <strain evidence="14">IEGM 1279</strain>
    </source>
</reference>
<evidence type="ECO:0000256" key="9">
    <source>
        <dbReference type="ARBA" id="ARBA00023209"/>
    </source>
</evidence>
<feature type="compositionally biased region" description="Low complexity" evidence="12">
    <location>
        <begin position="27"/>
        <end position="49"/>
    </location>
</feature>
<protein>
    <submittedName>
        <fullName evidence="14">Phosphatidylcholine/phosphatidylserine synthase</fullName>
    </submittedName>
</protein>
<keyword evidence="7" id="KW-0443">Lipid metabolism</keyword>
<dbReference type="PANTHER" id="PTHR14269">
    <property type="entry name" value="CDP-DIACYLGLYCEROL--GLYCEROL-3-PHOSPHATE 3-PHOSPHATIDYLTRANSFERASE-RELATED"/>
    <property type="match status" value="1"/>
</dbReference>
<dbReference type="GO" id="GO:0016020">
    <property type="term" value="C:membrane"/>
    <property type="evidence" value="ECO:0007669"/>
    <property type="project" value="UniProtKB-SubCell"/>
</dbReference>
<evidence type="ECO:0000256" key="11">
    <source>
        <dbReference type="RuleBase" id="RU003750"/>
    </source>
</evidence>
<accession>A0AAE4U1J4</accession>
<organism evidence="14 15">
    <name type="scientific">Gordonia amicalis</name>
    <dbReference type="NCBI Taxonomy" id="89053"/>
    <lineage>
        <taxon>Bacteria</taxon>
        <taxon>Bacillati</taxon>
        <taxon>Actinomycetota</taxon>
        <taxon>Actinomycetes</taxon>
        <taxon>Mycobacteriales</taxon>
        <taxon>Gordoniaceae</taxon>
        <taxon>Gordonia</taxon>
    </lineage>
</organism>
<feature type="compositionally biased region" description="Polar residues" evidence="12">
    <location>
        <begin position="1"/>
        <end position="11"/>
    </location>
</feature>
<evidence type="ECO:0000256" key="6">
    <source>
        <dbReference type="ARBA" id="ARBA00022989"/>
    </source>
</evidence>
<dbReference type="PANTHER" id="PTHR14269:SF61">
    <property type="entry name" value="CDP-DIACYLGLYCEROL--SERINE O-PHOSPHATIDYLTRANSFERASE"/>
    <property type="match status" value="1"/>
</dbReference>
<dbReference type="Proteomes" id="UP001185922">
    <property type="component" value="Unassembled WGS sequence"/>
</dbReference>
<feature type="compositionally biased region" description="Basic and acidic residues" evidence="12">
    <location>
        <begin position="54"/>
        <end position="65"/>
    </location>
</feature>
<feature type="transmembrane region" description="Helical" evidence="13">
    <location>
        <begin position="70"/>
        <end position="90"/>
    </location>
</feature>
<dbReference type="GO" id="GO:0008654">
    <property type="term" value="P:phospholipid biosynthetic process"/>
    <property type="evidence" value="ECO:0007669"/>
    <property type="project" value="UniProtKB-KW"/>
</dbReference>
<feature type="region of interest" description="Disordered" evidence="12">
    <location>
        <begin position="309"/>
        <end position="390"/>
    </location>
</feature>
<keyword evidence="4 11" id="KW-0808">Transferase</keyword>
<feature type="compositionally biased region" description="Basic and acidic residues" evidence="12">
    <location>
        <begin position="354"/>
        <end position="365"/>
    </location>
</feature>
<evidence type="ECO:0000313" key="14">
    <source>
        <dbReference type="EMBL" id="MDV6313879.1"/>
    </source>
</evidence>
<feature type="compositionally biased region" description="Low complexity" evidence="12">
    <location>
        <begin position="373"/>
        <end position="384"/>
    </location>
</feature>
<dbReference type="InterPro" id="IPR000462">
    <property type="entry name" value="CDP-OH_P_trans"/>
</dbReference>
<feature type="transmembrane region" description="Helical" evidence="13">
    <location>
        <begin position="218"/>
        <end position="239"/>
    </location>
</feature>
<evidence type="ECO:0000256" key="1">
    <source>
        <dbReference type="ARBA" id="ARBA00004141"/>
    </source>
</evidence>
<dbReference type="RefSeq" id="WP_191834696.1">
    <property type="nucleotide sequence ID" value="NZ_CP091855.1"/>
</dbReference>
<feature type="compositionally biased region" description="Basic and acidic residues" evidence="12">
    <location>
        <begin position="309"/>
        <end position="326"/>
    </location>
</feature>
<feature type="region of interest" description="Disordered" evidence="12">
    <location>
        <begin position="1"/>
        <end position="65"/>
    </location>
</feature>
<dbReference type="PROSITE" id="PS00379">
    <property type="entry name" value="CDP_ALCOHOL_P_TRANSF"/>
    <property type="match status" value="1"/>
</dbReference>
<evidence type="ECO:0000256" key="3">
    <source>
        <dbReference type="ARBA" id="ARBA00022516"/>
    </source>
</evidence>
<comment type="similarity">
    <text evidence="2 11">Belongs to the CDP-alcohol phosphatidyltransferase class-I family.</text>
</comment>
<dbReference type="InterPro" id="IPR048254">
    <property type="entry name" value="CDP_ALCOHOL_P_TRANSF_CS"/>
</dbReference>
<evidence type="ECO:0000256" key="8">
    <source>
        <dbReference type="ARBA" id="ARBA00023136"/>
    </source>
</evidence>
<keyword evidence="3" id="KW-0444">Lipid biosynthesis</keyword>
<name>A0AAE4U1J4_9ACTN</name>
<feature type="compositionally biased region" description="Basic residues" evidence="12">
    <location>
        <begin position="327"/>
        <end position="337"/>
    </location>
</feature>
<evidence type="ECO:0000256" key="2">
    <source>
        <dbReference type="ARBA" id="ARBA00010441"/>
    </source>
</evidence>
<keyword evidence="10" id="KW-1208">Phospholipid metabolism</keyword>
<gene>
    <name evidence="14" type="ORF">R3Q15_18620</name>
</gene>
<evidence type="ECO:0000313" key="15">
    <source>
        <dbReference type="Proteomes" id="UP001185922"/>
    </source>
</evidence>
<proteinExistence type="inferred from homology"/>